<proteinExistence type="predicted"/>
<dbReference type="EMBL" id="LR026963">
    <property type="protein sequence ID" value="VBB69566.1"/>
    <property type="molecule type" value="Genomic_DNA"/>
</dbReference>
<organism evidence="1">
    <name type="scientific">invertebrate metagenome</name>
    <dbReference type="NCBI Taxonomy" id="1711999"/>
    <lineage>
        <taxon>unclassified sequences</taxon>
        <taxon>metagenomes</taxon>
        <taxon>organismal metagenomes</taxon>
    </lineage>
</organism>
<gene>
    <name evidence="1" type="ORF">RIEGSTA812A_PEG_1039</name>
</gene>
<name>A0A484H649_9ZZZZ</name>
<reference evidence="1" key="1">
    <citation type="submission" date="2018-10" db="EMBL/GenBank/DDBJ databases">
        <authorList>
            <person name="Gruber-Vodicka H."/>
            <person name="Jaeckle O."/>
        </authorList>
    </citation>
    <scope>NUCLEOTIDE SEQUENCE</scope>
</reference>
<sequence length="39" mass="4527">MLEVSRVAMGLLALLHCEVTLPDWYVHRPTPVMRYNIMA</sequence>
<evidence type="ECO:0000313" key="1">
    <source>
        <dbReference type="EMBL" id="VBB69566.1"/>
    </source>
</evidence>
<dbReference type="AlphaFoldDB" id="A0A484H649"/>
<accession>A0A484H649</accession>
<protein>
    <submittedName>
        <fullName evidence="1">Uncharacterized protein</fullName>
    </submittedName>
</protein>